<evidence type="ECO:0000313" key="2">
    <source>
        <dbReference type="EMBL" id="AYV75869.1"/>
    </source>
</evidence>
<dbReference type="SMART" id="SM00506">
    <property type="entry name" value="A1pp"/>
    <property type="match status" value="1"/>
</dbReference>
<dbReference type="EMBL" id="MK071981">
    <property type="protein sequence ID" value="AYV75869.1"/>
    <property type="molecule type" value="Genomic_DNA"/>
</dbReference>
<protein>
    <recommendedName>
        <fullName evidence="1">Macro domain-containing protein</fullName>
    </recommendedName>
</protein>
<organism evidence="2">
    <name type="scientific">Terrestrivirus sp</name>
    <dbReference type="NCBI Taxonomy" id="2487775"/>
    <lineage>
        <taxon>Viruses</taxon>
        <taxon>Varidnaviria</taxon>
        <taxon>Bamfordvirae</taxon>
        <taxon>Nucleocytoviricota</taxon>
        <taxon>Megaviricetes</taxon>
        <taxon>Imitervirales</taxon>
        <taxon>Mimiviridae</taxon>
        <taxon>Klosneuvirinae</taxon>
    </lineage>
</organism>
<dbReference type="PROSITE" id="PS51154">
    <property type="entry name" value="MACRO"/>
    <property type="match status" value="1"/>
</dbReference>
<name>A0A3G4ZR16_9VIRU</name>
<dbReference type="InterPro" id="IPR043472">
    <property type="entry name" value="Macro_dom-like"/>
</dbReference>
<accession>A0A3G4ZR16</accession>
<dbReference type="InterPro" id="IPR050892">
    <property type="entry name" value="ADP-ribose_metab_enzymes"/>
</dbReference>
<dbReference type="Gene3D" id="3.40.220.10">
    <property type="entry name" value="Leucine Aminopeptidase, subunit E, domain 1"/>
    <property type="match status" value="1"/>
</dbReference>
<reference evidence="2" key="1">
    <citation type="submission" date="2018-10" db="EMBL/GenBank/DDBJ databases">
        <title>Hidden diversity of soil giant viruses.</title>
        <authorList>
            <person name="Schulz F."/>
            <person name="Alteio L."/>
            <person name="Goudeau D."/>
            <person name="Ryan E.M."/>
            <person name="Malmstrom R.R."/>
            <person name="Blanchard J."/>
            <person name="Woyke T."/>
        </authorList>
    </citation>
    <scope>NUCLEOTIDE SEQUENCE</scope>
    <source>
        <strain evidence="2">TEV1</strain>
    </source>
</reference>
<proteinExistence type="predicted"/>
<sequence length="145" mass="16466">MTYDEIKGDLFEIIKNKNYALAHCVGNDFIMGAGIAVEFKKRYGQQKLLIESSNGVGTCSKIYDKDENRYIFYLVTKPYSRTSKPTYASMENSLTDMFKQIKELGITKIAMPKIGCGLDGLDWNKVKEIIHKTCPNDVDVLVCYL</sequence>
<dbReference type="PANTHER" id="PTHR12521">
    <property type="entry name" value="PROTEIN C6ORF130"/>
    <property type="match status" value="1"/>
</dbReference>
<gene>
    <name evidence="2" type="ORF">Terrestrivirus3_138</name>
</gene>
<dbReference type="InterPro" id="IPR002589">
    <property type="entry name" value="Macro_dom"/>
</dbReference>
<dbReference type="SUPFAM" id="SSF52949">
    <property type="entry name" value="Macro domain-like"/>
    <property type="match status" value="1"/>
</dbReference>
<dbReference type="CDD" id="cd02901">
    <property type="entry name" value="Macro_Poa1p-like"/>
    <property type="match status" value="1"/>
</dbReference>
<feature type="domain" description="Macro" evidence="1">
    <location>
        <begin position="1"/>
        <end position="145"/>
    </location>
</feature>
<dbReference type="GO" id="GO:0140291">
    <property type="term" value="P:peptidyl-glutamate ADP-deribosylation"/>
    <property type="evidence" value="ECO:0007669"/>
    <property type="project" value="TreeGrafter"/>
</dbReference>
<dbReference type="Pfam" id="PF01661">
    <property type="entry name" value="Macro"/>
    <property type="match status" value="1"/>
</dbReference>
<evidence type="ECO:0000259" key="1">
    <source>
        <dbReference type="PROSITE" id="PS51154"/>
    </source>
</evidence>
<dbReference type="PANTHER" id="PTHR12521:SF0">
    <property type="entry name" value="ADP-RIBOSE GLYCOHYDROLASE OARD1"/>
    <property type="match status" value="1"/>
</dbReference>